<keyword evidence="4" id="KW-0804">Transcription</keyword>
<keyword evidence="8" id="KW-1185">Reference proteome</keyword>
<evidence type="ECO:0000256" key="4">
    <source>
        <dbReference type="ARBA" id="ARBA00023163"/>
    </source>
</evidence>
<dbReference type="InterPro" id="IPR036388">
    <property type="entry name" value="WH-like_DNA-bd_sf"/>
</dbReference>
<evidence type="ECO:0000313" key="7">
    <source>
        <dbReference type="EMBL" id="MEU6825600.1"/>
    </source>
</evidence>
<proteinExistence type="inferred from homology"/>
<protein>
    <submittedName>
        <fullName evidence="7">Sigma factor-like helix-turn-helix DNA-binding protein</fullName>
    </submittedName>
</protein>
<dbReference type="Pfam" id="PF08281">
    <property type="entry name" value="Sigma70_r4_2"/>
    <property type="match status" value="1"/>
</dbReference>
<comment type="similarity">
    <text evidence="1">Belongs to the sigma-70 factor family. ECF subfamily.</text>
</comment>
<reference evidence="7 8" key="1">
    <citation type="submission" date="2024-06" db="EMBL/GenBank/DDBJ databases">
        <title>The Natural Products Discovery Center: Release of the First 8490 Sequenced Strains for Exploring Actinobacteria Biosynthetic Diversity.</title>
        <authorList>
            <person name="Kalkreuter E."/>
            <person name="Kautsar S.A."/>
            <person name="Yang D."/>
            <person name="Bader C.D."/>
            <person name="Teijaro C.N."/>
            <person name="Fluegel L."/>
            <person name="Davis C.M."/>
            <person name="Simpson J.R."/>
            <person name="Lauterbach L."/>
            <person name="Steele A.D."/>
            <person name="Gui C."/>
            <person name="Meng S."/>
            <person name="Li G."/>
            <person name="Viehrig K."/>
            <person name="Ye F."/>
            <person name="Su P."/>
            <person name="Kiefer A.F."/>
            <person name="Nichols A."/>
            <person name="Cepeda A.J."/>
            <person name="Yan W."/>
            <person name="Fan B."/>
            <person name="Jiang Y."/>
            <person name="Adhikari A."/>
            <person name="Zheng C.-J."/>
            <person name="Schuster L."/>
            <person name="Cowan T.M."/>
            <person name="Smanski M.J."/>
            <person name="Chevrette M.G."/>
            <person name="De Carvalho L.P.S."/>
            <person name="Shen B."/>
        </authorList>
    </citation>
    <scope>NUCLEOTIDE SEQUENCE [LARGE SCALE GENOMIC DNA]</scope>
    <source>
        <strain evidence="7 8">NPDC046838</strain>
    </source>
</reference>
<feature type="domain" description="RNA polymerase sigma factor 70 region 4 type 2" evidence="6">
    <location>
        <begin position="159"/>
        <end position="201"/>
    </location>
</feature>
<dbReference type="Gene3D" id="1.10.1740.10">
    <property type="match status" value="1"/>
</dbReference>
<dbReference type="SUPFAM" id="SSF88659">
    <property type="entry name" value="Sigma3 and sigma4 domains of RNA polymerase sigma factors"/>
    <property type="match status" value="1"/>
</dbReference>
<keyword evidence="2" id="KW-0805">Transcription regulation</keyword>
<keyword evidence="3" id="KW-0731">Sigma factor</keyword>
<evidence type="ECO:0000256" key="3">
    <source>
        <dbReference type="ARBA" id="ARBA00023082"/>
    </source>
</evidence>
<evidence type="ECO:0000256" key="2">
    <source>
        <dbReference type="ARBA" id="ARBA00023015"/>
    </source>
</evidence>
<dbReference type="EMBL" id="JBEYXV010000021">
    <property type="protein sequence ID" value="MEU6825600.1"/>
    <property type="molecule type" value="Genomic_DNA"/>
</dbReference>
<name>A0ABV3BX54_9ACTN</name>
<dbReference type="InterPro" id="IPR039425">
    <property type="entry name" value="RNA_pol_sigma-70-like"/>
</dbReference>
<evidence type="ECO:0000313" key="8">
    <source>
        <dbReference type="Proteomes" id="UP001551176"/>
    </source>
</evidence>
<sequence>MPGTVAERRNRKSGTATGNGPGGRRLESGEVVRLTAKQTDRLAALFEAHGNRLVRYAYSRLAGTRMGNGEAWALAEDVVQSMWVRVGRNGTSDVLGHPEWSETETRKVLFVRVRREIADHFKLLRSSETVVDWTDQGTCNVLCPLLPSQCAWVDLPPYLAKMVAALPQREREALLLKLDGMPHVQMGDRLGCSPSTADRLAKTAVLMLQIDNPELSADPVALESLPQWEQQALAERSTAQREALLRLEEGPRQTLLLKHQGLSDHEIAKRLGARRDRVAEASLCAPVLSALTAGDMGQAA</sequence>
<evidence type="ECO:0000256" key="5">
    <source>
        <dbReference type="SAM" id="MobiDB-lite"/>
    </source>
</evidence>
<dbReference type="InterPro" id="IPR013324">
    <property type="entry name" value="RNA_pol_sigma_r3/r4-like"/>
</dbReference>
<organism evidence="7 8">
    <name type="scientific">Streptomyces atriruber</name>
    <dbReference type="NCBI Taxonomy" id="545121"/>
    <lineage>
        <taxon>Bacteria</taxon>
        <taxon>Bacillati</taxon>
        <taxon>Actinomycetota</taxon>
        <taxon>Actinomycetes</taxon>
        <taxon>Kitasatosporales</taxon>
        <taxon>Streptomycetaceae</taxon>
        <taxon>Streptomyces</taxon>
    </lineage>
</organism>
<feature type="region of interest" description="Disordered" evidence="5">
    <location>
        <begin position="1"/>
        <end position="26"/>
    </location>
</feature>
<dbReference type="RefSeq" id="WP_359356226.1">
    <property type="nucleotide sequence ID" value="NZ_JBEYXV010000021.1"/>
</dbReference>
<dbReference type="InterPro" id="IPR013249">
    <property type="entry name" value="RNA_pol_sigma70_r4_t2"/>
</dbReference>
<dbReference type="Proteomes" id="UP001551176">
    <property type="component" value="Unassembled WGS sequence"/>
</dbReference>
<dbReference type="PANTHER" id="PTHR43133">
    <property type="entry name" value="RNA POLYMERASE ECF-TYPE SIGMA FACTO"/>
    <property type="match status" value="1"/>
</dbReference>
<comment type="caution">
    <text evidence="7">The sequence shown here is derived from an EMBL/GenBank/DDBJ whole genome shotgun (WGS) entry which is preliminary data.</text>
</comment>
<evidence type="ECO:0000256" key="1">
    <source>
        <dbReference type="ARBA" id="ARBA00010641"/>
    </source>
</evidence>
<accession>A0ABV3BX54</accession>
<evidence type="ECO:0000259" key="6">
    <source>
        <dbReference type="Pfam" id="PF08281"/>
    </source>
</evidence>
<gene>
    <name evidence="7" type="ORF">ABZ921_33730</name>
</gene>
<dbReference type="Gene3D" id="1.10.10.10">
    <property type="entry name" value="Winged helix-like DNA-binding domain superfamily/Winged helix DNA-binding domain"/>
    <property type="match status" value="1"/>
</dbReference>
<dbReference type="PANTHER" id="PTHR43133:SF63">
    <property type="entry name" value="RNA POLYMERASE SIGMA FACTOR FECI-RELATED"/>
    <property type="match status" value="1"/>
</dbReference>